<evidence type="ECO:0000256" key="3">
    <source>
        <dbReference type="ARBA" id="ARBA00022801"/>
    </source>
</evidence>
<feature type="site" description="Interaction with DNA substrate" evidence="7">
    <location>
        <position position="310"/>
    </location>
</feature>
<keyword evidence="6" id="KW-0464">Manganese</keyword>
<evidence type="ECO:0000313" key="9">
    <source>
        <dbReference type="EMBL" id="KGF18771.1"/>
    </source>
</evidence>
<dbReference type="PROSITE" id="PS51435">
    <property type="entry name" value="AP_NUCLEASE_F1_4"/>
    <property type="match status" value="1"/>
</dbReference>
<evidence type="ECO:0000256" key="7">
    <source>
        <dbReference type="PIRSR" id="PIRSR604808-3"/>
    </source>
</evidence>
<dbReference type="NCBIfam" id="TIGR00633">
    <property type="entry name" value="xth"/>
    <property type="match status" value="1"/>
</dbReference>
<dbReference type="SUPFAM" id="SSF56219">
    <property type="entry name" value="DNase I-like"/>
    <property type="match status" value="1"/>
</dbReference>
<feature type="binding site" evidence="6">
    <location>
        <position position="170"/>
    </location>
    <ligand>
        <name>Mg(2+)</name>
        <dbReference type="ChEBI" id="CHEBI:18420"/>
        <label>1</label>
    </ligand>
</feature>
<accession>A0A095Y9M2</accession>
<reference evidence="9 10" key="1">
    <citation type="submission" date="2014-07" db="EMBL/GenBank/DDBJ databases">
        <authorList>
            <person name="McCorrison J."/>
            <person name="Sanka R."/>
            <person name="Torralba M."/>
            <person name="Gillis M."/>
            <person name="Haft D.H."/>
            <person name="Methe B."/>
            <person name="Sutton G."/>
            <person name="Nelson K.E."/>
        </authorList>
    </citation>
    <scope>NUCLEOTIDE SEQUENCE [LARGE SCALE GENOMIC DNA]</scope>
    <source>
        <strain evidence="9 10">DNF00450</strain>
    </source>
</reference>
<dbReference type="RefSeq" id="WP_035119877.1">
    <property type="nucleotide sequence ID" value="NZ_JRNE01000012.1"/>
</dbReference>
<evidence type="ECO:0000256" key="1">
    <source>
        <dbReference type="ARBA" id="ARBA00007092"/>
    </source>
</evidence>
<keyword evidence="4 6" id="KW-0460">Magnesium</keyword>
<dbReference type="GO" id="GO:0006281">
    <property type="term" value="P:DNA repair"/>
    <property type="evidence" value="ECO:0007669"/>
    <property type="project" value="InterPro"/>
</dbReference>
<feature type="active site" evidence="5">
    <location>
        <position position="127"/>
    </location>
</feature>
<feature type="binding site" evidence="6">
    <location>
        <position position="172"/>
    </location>
    <ligand>
        <name>Mg(2+)</name>
        <dbReference type="ChEBI" id="CHEBI:18420"/>
        <label>1</label>
    </ligand>
</feature>
<comment type="caution">
    <text evidence="9">The sequence shown here is derived from an EMBL/GenBank/DDBJ whole genome shotgun (WGS) entry which is preliminary data.</text>
</comment>
<comment type="cofactor">
    <cofactor evidence="6">
        <name>Mg(2+)</name>
        <dbReference type="ChEBI" id="CHEBI:18420"/>
    </cofactor>
    <cofactor evidence="6">
        <name>Mn(2+)</name>
        <dbReference type="ChEBI" id="CHEBI:29035"/>
    </cofactor>
    <text evidence="6">Probably binds two magnesium or manganese ions per subunit.</text>
</comment>
<sequence>MPLTIATINVNGIRAAVKKRHEDNPGMLPWLEDTSADVVLLQEVRATDDQARAALAPALESGWHWIGAENELAKGRAGVGILSRAKLDDVRVGFGSDEFDRMGRYVSGVLRAEDSGIAEDVLIASLYLPSGSAKTEKQDEKYRFLDAFSGHLAELGAAGREGAHAVIGGDWNICHREQDLKNWRTNRTKSGFLPQERAWMDSVFGTFPDEAPQDTRLNASARELAAGVFTDGSAWTPPEVNADPDWFDVTRRLHPDADGPWSWWTFRGQAFDTDAGWRIDYQAATKPMLDRAVSSVVDKPSAYDRRWTDHAPVIVEYR</sequence>
<evidence type="ECO:0000256" key="6">
    <source>
        <dbReference type="PIRSR" id="PIRSR604808-2"/>
    </source>
</evidence>
<feature type="binding site" evidence="6">
    <location>
        <position position="43"/>
    </location>
    <ligand>
        <name>Mg(2+)</name>
        <dbReference type="ChEBI" id="CHEBI:18420"/>
        <label>1</label>
    </ligand>
</feature>
<dbReference type="Pfam" id="PF03372">
    <property type="entry name" value="Exo_endo_phos"/>
    <property type="match status" value="1"/>
</dbReference>
<evidence type="ECO:0000256" key="2">
    <source>
        <dbReference type="ARBA" id="ARBA00022723"/>
    </source>
</evidence>
<dbReference type="InterPro" id="IPR036691">
    <property type="entry name" value="Endo/exonu/phosph_ase_sf"/>
</dbReference>
<feature type="binding site" evidence="6">
    <location>
        <position position="309"/>
    </location>
    <ligand>
        <name>Mg(2+)</name>
        <dbReference type="ChEBI" id="CHEBI:18420"/>
        <label>2</label>
    </ligand>
</feature>
<organism evidence="9 10">
    <name type="scientific">Corynebacterium freneyi DNF00450</name>
    <dbReference type="NCBI Taxonomy" id="1287475"/>
    <lineage>
        <taxon>Bacteria</taxon>
        <taxon>Bacillati</taxon>
        <taxon>Actinomycetota</taxon>
        <taxon>Actinomycetes</taxon>
        <taxon>Mycobacteriales</taxon>
        <taxon>Corynebacteriaceae</taxon>
        <taxon>Corynebacterium</taxon>
    </lineage>
</organism>
<protein>
    <submittedName>
        <fullName evidence="9">Exodeoxyribonuclease III</fullName>
    </submittedName>
</protein>
<evidence type="ECO:0000256" key="5">
    <source>
        <dbReference type="PIRSR" id="PIRSR604808-1"/>
    </source>
</evidence>
<evidence type="ECO:0000259" key="8">
    <source>
        <dbReference type="Pfam" id="PF03372"/>
    </source>
</evidence>
<feature type="active site" description="Proton donor/acceptor" evidence="5">
    <location>
        <position position="170"/>
    </location>
</feature>
<dbReference type="Proteomes" id="UP000029548">
    <property type="component" value="Unassembled WGS sequence"/>
</dbReference>
<feature type="active site" description="Proton acceptor" evidence="5">
    <location>
        <position position="310"/>
    </location>
</feature>
<keyword evidence="2 6" id="KW-0479">Metal-binding</keyword>
<dbReference type="Gene3D" id="3.60.10.10">
    <property type="entry name" value="Endonuclease/exonuclease/phosphatase"/>
    <property type="match status" value="1"/>
</dbReference>
<proteinExistence type="inferred from homology"/>
<feature type="binding site" evidence="6">
    <location>
        <position position="310"/>
    </location>
    <ligand>
        <name>Mg(2+)</name>
        <dbReference type="ChEBI" id="CHEBI:18420"/>
        <label>1</label>
    </ligand>
</feature>
<comment type="similarity">
    <text evidence="1">Belongs to the DNA repair enzymes AP/ExoA family.</text>
</comment>
<feature type="site" description="Important for catalytic activity" evidence="7">
    <location>
        <position position="280"/>
    </location>
</feature>
<dbReference type="InterPro" id="IPR004808">
    <property type="entry name" value="AP_endonuc_1"/>
</dbReference>
<evidence type="ECO:0000256" key="4">
    <source>
        <dbReference type="ARBA" id="ARBA00022842"/>
    </source>
</evidence>
<dbReference type="PANTHER" id="PTHR43250">
    <property type="entry name" value="EXODEOXYRIBONUCLEASE III"/>
    <property type="match status" value="1"/>
</dbReference>
<dbReference type="EMBL" id="JRNE01000012">
    <property type="protein sequence ID" value="KGF18771.1"/>
    <property type="molecule type" value="Genomic_DNA"/>
</dbReference>
<dbReference type="AlphaFoldDB" id="A0A095Y9M2"/>
<dbReference type="eggNOG" id="COG0708">
    <property type="taxonomic scope" value="Bacteria"/>
</dbReference>
<gene>
    <name evidence="9" type="ORF">HMPREF1650_01155</name>
</gene>
<dbReference type="GO" id="GO:0008311">
    <property type="term" value="F:double-stranded DNA 3'-5' DNA exonuclease activity"/>
    <property type="evidence" value="ECO:0007669"/>
    <property type="project" value="InterPro"/>
</dbReference>
<keyword evidence="3" id="KW-0378">Hydrolase</keyword>
<feature type="site" description="Transition state stabilizer" evidence="7">
    <location>
        <position position="172"/>
    </location>
</feature>
<dbReference type="GO" id="GO:0046872">
    <property type="term" value="F:metal ion binding"/>
    <property type="evidence" value="ECO:0007669"/>
    <property type="project" value="UniProtKB-KW"/>
</dbReference>
<dbReference type="PANTHER" id="PTHR43250:SF2">
    <property type="entry name" value="EXODEOXYRIBONUCLEASE III"/>
    <property type="match status" value="1"/>
</dbReference>
<dbReference type="InterPro" id="IPR005135">
    <property type="entry name" value="Endo/exonuclease/phosphatase"/>
</dbReference>
<feature type="domain" description="Endonuclease/exonuclease/phosphatase" evidence="8">
    <location>
        <begin position="6"/>
        <end position="310"/>
    </location>
</feature>
<feature type="binding site" evidence="6">
    <location>
        <position position="9"/>
    </location>
    <ligand>
        <name>Mg(2+)</name>
        <dbReference type="ChEBI" id="CHEBI:18420"/>
        <label>1</label>
    </ligand>
</feature>
<dbReference type="InterPro" id="IPR037493">
    <property type="entry name" value="ExoIII-like"/>
</dbReference>
<evidence type="ECO:0000313" key="10">
    <source>
        <dbReference type="Proteomes" id="UP000029548"/>
    </source>
</evidence>
<name>A0A095Y9M2_9CORY</name>